<accession>A0A1L3JD27</accession>
<reference evidence="1 2" key="1">
    <citation type="submission" date="2016-11" db="EMBL/GenBank/DDBJ databases">
        <title>Sphingorhabdus sp. LPB0140, isolated from marine environment.</title>
        <authorList>
            <person name="Kim E."/>
            <person name="Yi H."/>
        </authorList>
    </citation>
    <scope>NUCLEOTIDE SEQUENCE [LARGE SCALE GENOMIC DNA]</scope>
    <source>
        <strain evidence="1 2">LPB0140</strain>
    </source>
</reference>
<evidence type="ECO:0000313" key="1">
    <source>
        <dbReference type="EMBL" id="APG62989.1"/>
    </source>
</evidence>
<proteinExistence type="predicted"/>
<organism evidence="1 2">
    <name type="scientific">Sphingorhabdus lutea</name>
    <dbReference type="NCBI Taxonomy" id="1913578"/>
    <lineage>
        <taxon>Bacteria</taxon>
        <taxon>Pseudomonadati</taxon>
        <taxon>Pseudomonadota</taxon>
        <taxon>Alphaproteobacteria</taxon>
        <taxon>Sphingomonadales</taxon>
        <taxon>Sphingomonadaceae</taxon>
        <taxon>Sphingorhabdus</taxon>
    </lineage>
</organism>
<name>A0A1L3JD27_9SPHN</name>
<dbReference type="AlphaFoldDB" id="A0A1L3JD27"/>
<sequence>MVNDNKINFLFSVTISVLIHSYWVSAASSYETTSLSLHEIFYLSPCPYPLQPSHAISHIRNMKEYFTPLLAQYPQKSMDF</sequence>
<dbReference type="Proteomes" id="UP000242561">
    <property type="component" value="Chromosome"/>
</dbReference>
<dbReference type="EMBL" id="CP018154">
    <property type="protein sequence ID" value="APG62989.1"/>
    <property type="molecule type" value="Genomic_DNA"/>
</dbReference>
<keyword evidence="2" id="KW-1185">Reference proteome</keyword>
<dbReference type="STRING" id="1913578.LPB140_09535"/>
<evidence type="ECO:0000313" key="2">
    <source>
        <dbReference type="Proteomes" id="UP000242561"/>
    </source>
</evidence>
<dbReference type="KEGG" id="sphl:LPB140_09535"/>
<gene>
    <name evidence="1" type="ORF">LPB140_09535</name>
</gene>
<protein>
    <submittedName>
        <fullName evidence="1">Uncharacterized protein</fullName>
    </submittedName>
</protein>